<dbReference type="EMBL" id="FIIN01000012">
    <property type="protein sequence ID" value="CYW16454.1"/>
    <property type="molecule type" value="Genomic_DNA"/>
</dbReference>
<proteinExistence type="predicted"/>
<dbReference type="Proteomes" id="UP000071765">
    <property type="component" value="Unassembled WGS sequence"/>
</dbReference>
<name>A0A0Z8MWE5_STRSU</name>
<accession>A0A0Z8MWE5</accession>
<evidence type="ECO:0000313" key="3">
    <source>
        <dbReference type="Proteomes" id="UP000071765"/>
    </source>
</evidence>
<gene>
    <name evidence="2" type="ORF">ERS132452_01767</name>
</gene>
<dbReference type="AlphaFoldDB" id="A0A0Z8MWE5"/>
<evidence type="ECO:0000313" key="2">
    <source>
        <dbReference type="EMBL" id="CYW16454.1"/>
    </source>
</evidence>
<dbReference type="Pfam" id="PF06114">
    <property type="entry name" value="Peptidase_M78"/>
    <property type="match status" value="1"/>
</dbReference>
<feature type="domain" description="IrrE N-terminal-like" evidence="1">
    <location>
        <begin position="7"/>
        <end position="113"/>
    </location>
</feature>
<reference evidence="2 3" key="1">
    <citation type="submission" date="2016-02" db="EMBL/GenBank/DDBJ databases">
        <authorList>
            <consortium name="Pathogen Informatics"/>
        </authorList>
    </citation>
    <scope>NUCLEOTIDE SEQUENCE [LARGE SCALE GENOMIC DNA]</scope>
    <source>
        <strain evidence="2 3">LSS90</strain>
    </source>
</reference>
<evidence type="ECO:0000259" key="1">
    <source>
        <dbReference type="Pfam" id="PF06114"/>
    </source>
</evidence>
<sequence length="126" mass="15207">MTVRELCQKFQIRLHIFEDDEYEDEAFYIPGLQTMFISSNITEDERVKVALHELGHKGHLPHLYEIFREKYEMQANRNMIHHLLKAEMENCEDYSHFNYLVFMEKYKLKTIADEAMVKEEYLNLVG</sequence>
<protein>
    <submittedName>
        <fullName evidence="2">CI-like repressor, metallo-prtoeinase motif protein</fullName>
    </submittedName>
</protein>
<organism evidence="2 3">
    <name type="scientific">Streptococcus suis</name>
    <dbReference type="NCBI Taxonomy" id="1307"/>
    <lineage>
        <taxon>Bacteria</taxon>
        <taxon>Bacillati</taxon>
        <taxon>Bacillota</taxon>
        <taxon>Bacilli</taxon>
        <taxon>Lactobacillales</taxon>
        <taxon>Streptococcaceae</taxon>
        <taxon>Streptococcus</taxon>
    </lineage>
</organism>
<dbReference type="InterPro" id="IPR010359">
    <property type="entry name" value="IrrE_HExxH"/>
</dbReference>
<dbReference type="RefSeq" id="WP_044670265.1">
    <property type="nucleotide sequence ID" value="NZ_CEDG01000005.1"/>
</dbReference>